<accession>A0A7G2FIY5</accession>
<dbReference type="SUPFAM" id="SSF48264">
    <property type="entry name" value="Cytochrome P450"/>
    <property type="match status" value="1"/>
</dbReference>
<evidence type="ECO:0000256" key="8">
    <source>
        <dbReference type="ARBA" id="ARBA00023002"/>
    </source>
</evidence>
<dbReference type="GO" id="GO:0004497">
    <property type="term" value="F:monooxygenase activity"/>
    <property type="evidence" value="ECO:0007669"/>
    <property type="project" value="UniProtKB-KW"/>
</dbReference>
<comment type="subcellular location">
    <subcellularLocation>
        <location evidence="2">Membrane</location>
        <topology evidence="2">Single-pass membrane protein</topology>
    </subcellularLocation>
</comment>
<keyword evidence="11" id="KW-0472">Membrane</keyword>
<evidence type="ECO:0000256" key="10">
    <source>
        <dbReference type="ARBA" id="ARBA00023033"/>
    </source>
</evidence>
<dbReference type="PANTHER" id="PTHR24282:SF228">
    <property type="entry name" value="CYTOKININ HYDROXYLASE"/>
    <property type="match status" value="1"/>
</dbReference>
<evidence type="ECO:0000256" key="5">
    <source>
        <dbReference type="ARBA" id="ARBA00022692"/>
    </source>
</evidence>
<dbReference type="Gene3D" id="1.10.630.10">
    <property type="entry name" value="Cytochrome P450"/>
    <property type="match status" value="1"/>
</dbReference>
<dbReference type="Proteomes" id="UP000516314">
    <property type="component" value="Chromosome 5"/>
</dbReference>
<evidence type="ECO:0000256" key="3">
    <source>
        <dbReference type="ARBA" id="ARBA00010617"/>
    </source>
</evidence>
<dbReference type="PRINTS" id="PR00463">
    <property type="entry name" value="EP450I"/>
</dbReference>
<dbReference type="EMBL" id="LR881470">
    <property type="protein sequence ID" value="CAD5333390.1"/>
    <property type="molecule type" value="Genomic_DNA"/>
</dbReference>
<keyword evidence="5" id="KW-0812">Transmembrane</keyword>
<dbReference type="Pfam" id="PF00067">
    <property type="entry name" value="p450"/>
    <property type="match status" value="1"/>
</dbReference>
<comment type="similarity">
    <text evidence="3">Belongs to the cytochrome P450 family.</text>
</comment>
<dbReference type="InterPro" id="IPR002401">
    <property type="entry name" value="Cyt_P450_E_grp-I"/>
</dbReference>
<evidence type="ECO:0000256" key="2">
    <source>
        <dbReference type="ARBA" id="ARBA00004167"/>
    </source>
</evidence>
<keyword evidence="10" id="KW-0503">Monooxygenase</keyword>
<feature type="binding site" description="axial binding residue" evidence="12">
    <location>
        <position position="419"/>
    </location>
    <ligand>
        <name>heme</name>
        <dbReference type="ChEBI" id="CHEBI:30413"/>
    </ligand>
    <ligandPart>
        <name>Fe</name>
        <dbReference type="ChEBI" id="CHEBI:18248"/>
    </ligandPart>
</feature>
<dbReference type="PANTHER" id="PTHR24282">
    <property type="entry name" value="CYTOCHROME P450 FAMILY MEMBER"/>
    <property type="match status" value="1"/>
</dbReference>
<proteinExistence type="inferred from homology"/>
<evidence type="ECO:0000313" key="13">
    <source>
        <dbReference type="EMBL" id="CAD5333390.1"/>
    </source>
</evidence>
<name>A0A7G2FIY5_ARATH</name>
<dbReference type="AlphaFoldDB" id="A0A7G2FIY5"/>
<dbReference type="GO" id="GO:0016020">
    <property type="term" value="C:membrane"/>
    <property type="evidence" value="ECO:0007669"/>
    <property type="project" value="UniProtKB-SubCell"/>
</dbReference>
<organism evidence="13 14">
    <name type="scientific">Arabidopsis thaliana</name>
    <name type="common">Mouse-ear cress</name>
    <dbReference type="NCBI Taxonomy" id="3702"/>
    <lineage>
        <taxon>Eukaryota</taxon>
        <taxon>Viridiplantae</taxon>
        <taxon>Streptophyta</taxon>
        <taxon>Embryophyta</taxon>
        <taxon>Tracheophyta</taxon>
        <taxon>Spermatophyta</taxon>
        <taxon>Magnoliopsida</taxon>
        <taxon>eudicotyledons</taxon>
        <taxon>Gunneridae</taxon>
        <taxon>Pentapetalae</taxon>
        <taxon>rosids</taxon>
        <taxon>malvids</taxon>
        <taxon>Brassicales</taxon>
        <taxon>Brassicaceae</taxon>
        <taxon>Camelineae</taxon>
        <taxon>Arabidopsis</taxon>
    </lineage>
</organism>
<evidence type="ECO:0000313" key="14">
    <source>
        <dbReference type="Proteomes" id="UP000516314"/>
    </source>
</evidence>
<sequence>MLLTILKSLLVIFVTTILRVLYDTISCYWLTPRRIKKIMEQQGVTGPKPRPLTGNILEISAMVSQSASKDCDSIHHDIVGRLLPHYVAWSKQYGKRFIVWNGTDPRLCLTETELIKELLMKHNGGYARHMVECTSKLVERLRKEVGEGANEVEIGEEMHKLTADIISRTKFGSSFEKGKELFNHLTVLQRRCAQATRHLCFPGSRFLPSKYNREIKSLKKEVERLLIEIIQSRRDCAEMGRSSTHGDDLLGLLLNEMDIDKNNNNNNNNLQLIMDECKTFFFAGHETTALLLTWTTMLLADNPTWQEKVREEVREVFGRNGLPSVDQLSKLTSLSKVINESLRLYPPATLLPRMAFEDLKLGDLTIPKGLSIWIPVLAIHHSEELWGKDANQFNPERFGGRPFASGRHFIPFAAGPRNCIGQQFALMEAKIILATLISKFNFTISKNYRHAPIVVLTIKPKYGVQVILKPLVS</sequence>
<dbReference type="GO" id="GO:0020037">
    <property type="term" value="F:heme binding"/>
    <property type="evidence" value="ECO:0007669"/>
    <property type="project" value="InterPro"/>
</dbReference>
<reference evidence="13 14" key="1">
    <citation type="submission" date="2020-09" db="EMBL/GenBank/DDBJ databases">
        <authorList>
            <person name="Ashkenazy H."/>
        </authorList>
    </citation>
    <scope>NUCLEOTIDE SEQUENCE [LARGE SCALE GENOMIC DNA]</scope>
    <source>
        <strain evidence="14">cv. Cdm-0</strain>
    </source>
</reference>
<evidence type="ECO:0000256" key="11">
    <source>
        <dbReference type="ARBA" id="ARBA00023136"/>
    </source>
</evidence>
<evidence type="ECO:0000256" key="1">
    <source>
        <dbReference type="ARBA" id="ARBA00001971"/>
    </source>
</evidence>
<comment type="cofactor">
    <cofactor evidence="1 12">
        <name>heme</name>
        <dbReference type="ChEBI" id="CHEBI:30413"/>
    </cofactor>
</comment>
<keyword evidence="7" id="KW-1133">Transmembrane helix</keyword>
<dbReference type="InterPro" id="IPR001128">
    <property type="entry name" value="Cyt_P450"/>
</dbReference>
<protein>
    <submittedName>
        <fullName evidence="13">(thale cress) hypothetical protein</fullName>
    </submittedName>
</protein>
<gene>
    <name evidence="13" type="ORF">AT9943_LOCUS20747</name>
</gene>
<dbReference type="InterPro" id="IPR050665">
    <property type="entry name" value="Cytochrome_P450_Monooxygen"/>
</dbReference>
<keyword evidence="6 12" id="KW-0479">Metal-binding</keyword>
<keyword evidence="8" id="KW-0560">Oxidoreductase</keyword>
<dbReference type="GO" id="GO:0016705">
    <property type="term" value="F:oxidoreductase activity, acting on paired donors, with incorporation or reduction of molecular oxygen"/>
    <property type="evidence" value="ECO:0007669"/>
    <property type="project" value="InterPro"/>
</dbReference>
<dbReference type="InterPro" id="IPR036396">
    <property type="entry name" value="Cyt_P450_sf"/>
</dbReference>
<dbReference type="PRINTS" id="PR00385">
    <property type="entry name" value="P450"/>
</dbReference>
<keyword evidence="4 12" id="KW-0349">Heme</keyword>
<evidence type="ECO:0000256" key="4">
    <source>
        <dbReference type="ARBA" id="ARBA00022617"/>
    </source>
</evidence>
<evidence type="ECO:0000256" key="6">
    <source>
        <dbReference type="ARBA" id="ARBA00022723"/>
    </source>
</evidence>
<evidence type="ECO:0000256" key="12">
    <source>
        <dbReference type="PIRSR" id="PIRSR602401-1"/>
    </source>
</evidence>
<evidence type="ECO:0000256" key="7">
    <source>
        <dbReference type="ARBA" id="ARBA00022989"/>
    </source>
</evidence>
<dbReference type="GO" id="GO:0005506">
    <property type="term" value="F:iron ion binding"/>
    <property type="evidence" value="ECO:0007669"/>
    <property type="project" value="InterPro"/>
</dbReference>
<keyword evidence="9 12" id="KW-0408">Iron</keyword>
<evidence type="ECO:0000256" key="9">
    <source>
        <dbReference type="ARBA" id="ARBA00023004"/>
    </source>
</evidence>